<dbReference type="SUPFAM" id="SSF56801">
    <property type="entry name" value="Acetyl-CoA synthetase-like"/>
    <property type="match status" value="1"/>
</dbReference>
<proteinExistence type="predicted"/>
<dbReference type="Pfam" id="PF00501">
    <property type="entry name" value="AMP-binding"/>
    <property type="match status" value="1"/>
</dbReference>
<accession>A0ABX0CD21</accession>
<dbReference type="InterPro" id="IPR020845">
    <property type="entry name" value="AMP-binding_CS"/>
</dbReference>
<evidence type="ECO:0000259" key="2">
    <source>
        <dbReference type="Pfam" id="PF00501"/>
    </source>
</evidence>
<keyword evidence="5" id="KW-1185">Reference proteome</keyword>
<dbReference type="Pfam" id="PF13193">
    <property type="entry name" value="AMP-binding_C"/>
    <property type="match status" value="1"/>
</dbReference>
<feature type="domain" description="AMP-dependent synthetase/ligase" evidence="2">
    <location>
        <begin position="46"/>
        <end position="400"/>
    </location>
</feature>
<keyword evidence="4" id="KW-0436">Ligase</keyword>
<evidence type="ECO:0000313" key="5">
    <source>
        <dbReference type="Proteomes" id="UP000470404"/>
    </source>
</evidence>
<dbReference type="PANTHER" id="PTHR43767:SF1">
    <property type="entry name" value="NONRIBOSOMAL PEPTIDE SYNTHASE PES1 (EUROFUNG)-RELATED"/>
    <property type="match status" value="1"/>
</dbReference>
<comment type="caution">
    <text evidence="4">The sequence shown here is derived from an EMBL/GenBank/DDBJ whole genome shotgun (WGS) entry which is preliminary data.</text>
</comment>
<dbReference type="Proteomes" id="UP000470404">
    <property type="component" value="Unassembled WGS sequence"/>
</dbReference>
<evidence type="ECO:0000313" key="4">
    <source>
        <dbReference type="EMBL" id="NEC62951.1"/>
    </source>
</evidence>
<feature type="region of interest" description="Disordered" evidence="1">
    <location>
        <begin position="529"/>
        <end position="555"/>
    </location>
</feature>
<dbReference type="GO" id="GO:0016874">
    <property type="term" value="F:ligase activity"/>
    <property type="evidence" value="ECO:0007669"/>
    <property type="project" value="UniProtKB-KW"/>
</dbReference>
<dbReference type="InterPro" id="IPR025110">
    <property type="entry name" value="AMP-bd_C"/>
</dbReference>
<sequence length="555" mass="58784">MRRTARHSCGRSSVKEEHEPGAAVVAGPPLAVLDDLHNGPRFDDLLRRAAAGAPGRIALRTPEEELTYGEFDRRVSGFAAALRQLAGADAVVALAMELSLSYPVALYGISRAGAVSALINPLLPADRLVALLHRADAAAVVVAPDLAVELRDQFPAQYVLTHRDPDIDTGALPTVHEMTVRADDPVPAASEGVFDTAACLQFTSGTTGDPKICRLSHRNLVVNAAQTAYAHRLGGSSVVFNFLPTFHSMHLHISVTAAATHVLWPDPDILGAVAGAHRNSATHFYSLPVRLMRLAADPALGETKADALRAILSGGSAMSAGAIADLSAHFGVPVVQGYGLAETAPSVFLGNLDDPRPGSCGIPVPGAECRIVDVETRAVQRVGAKGEIQVRGPQLMLGYLGRPLGADVDAGGWFSTGDIGFLDAEGYLFVVDRLKDVFKVDNWLVAPSEIEEVLRQHPGVADCVVVDRPDEFSGAAAHGLVVAKDPGADPAGFAEFVNARVPYYERLRTVELVDRIPRSPIGKIQRRAVRERLPGPQCSTTPEEKTCSTPSTGTP</sequence>
<feature type="compositionally biased region" description="Polar residues" evidence="1">
    <location>
        <begin position="537"/>
        <end position="555"/>
    </location>
</feature>
<evidence type="ECO:0000256" key="1">
    <source>
        <dbReference type="SAM" id="MobiDB-lite"/>
    </source>
</evidence>
<feature type="domain" description="AMP-binding enzyme C-terminal" evidence="3">
    <location>
        <begin position="449"/>
        <end position="523"/>
    </location>
</feature>
<dbReference type="InterPro" id="IPR042099">
    <property type="entry name" value="ANL_N_sf"/>
</dbReference>
<dbReference type="InterPro" id="IPR050237">
    <property type="entry name" value="ATP-dep_AMP-bd_enzyme"/>
</dbReference>
<feature type="region of interest" description="Disordered" evidence="1">
    <location>
        <begin position="1"/>
        <end position="21"/>
    </location>
</feature>
<dbReference type="PROSITE" id="PS00455">
    <property type="entry name" value="AMP_BINDING"/>
    <property type="match status" value="1"/>
</dbReference>
<dbReference type="InterPro" id="IPR045851">
    <property type="entry name" value="AMP-bd_C_sf"/>
</dbReference>
<dbReference type="EMBL" id="JAAGNC010000222">
    <property type="protein sequence ID" value="NEC62951.1"/>
    <property type="molecule type" value="Genomic_DNA"/>
</dbReference>
<dbReference type="Gene3D" id="3.30.300.30">
    <property type="match status" value="1"/>
</dbReference>
<evidence type="ECO:0000259" key="3">
    <source>
        <dbReference type="Pfam" id="PF13193"/>
    </source>
</evidence>
<dbReference type="PANTHER" id="PTHR43767">
    <property type="entry name" value="LONG-CHAIN-FATTY-ACID--COA LIGASE"/>
    <property type="match status" value="1"/>
</dbReference>
<protein>
    <submittedName>
        <fullName evidence="4">Acyl--CoA ligase</fullName>
    </submittedName>
</protein>
<dbReference type="Gene3D" id="3.40.50.12780">
    <property type="entry name" value="N-terminal domain of ligase-like"/>
    <property type="match status" value="1"/>
</dbReference>
<reference evidence="4 5" key="1">
    <citation type="submission" date="2020-01" db="EMBL/GenBank/DDBJ databases">
        <title>Insect and environment-associated Actinomycetes.</title>
        <authorList>
            <person name="Currrie C."/>
            <person name="Chevrette M."/>
            <person name="Carlson C."/>
            <person name="Stubbendieck R."/>
            <person name="Wendt-Pienkowski E."/>
        </authorList>
    </citation>
    <scope>NUCLEOTIDE SEQUENCE [LARGE SCALE GENOMIC DNA]</scope>
    <source>
        <strain evidence="4 5">SID8386</strain>
    </source>
</reference>
<name>A0ABX0CD21_9PSEU</name>
<dbReference type="InterPro" id="IPR000873">
    <property type="entry name" value="AMP-dep_synth/lig_dom"/>
</dbReference>
<gene>
    <name evidence="4" type="ORF">G3I59_47025</name>
</gene>
<organism evidence="4 5">
    <name type="scientific">Amycolatopsis rubida</name>
    <dbReference type="NCBI Taxonomy" id="112413"/>
    <lineage>
        <taxon>Bacteria</taxon>
        <taxon>Bacillati</taxon>
        <taxon>Actinomycetota</taxon>
        <taxon>Actinomycetes</taxon>
        <taxon>Pseudonocardiales</taxon>
        <taxon>Pseudonocardiaceae</taxon>
        <taxon>Amycolatopsis</taxon>
    </lineage>
</organism>